<dbReference type="PANTHER" id="PTHR14140">
    <property type="entry name" value="E3 UBIQUITIN-PROTEIN LIGASE UHRF-RELATED"/>
    <property type="match status" value="1"/>
</dbReference>
<feature type="region of interest" description="Disordered" evidence="3">
    <location>
        <begin position="187"/>
        <end position="221"/>
    </location>
</feature>
<feature type="region of interest" description="Disordered" evidence="3">
    <location>
        <begin position="235"/>
        <end position="258"/>
    </location>
</feature>
<reference evidence="5 6" key="1">
    <citation type="submission" date="2016-03" db="EMBL/GenBank/DDBJ databases">
        <title>Whole genome sequencing of Grifola frondosa 9006-11.</title>
        <authorList>
            <person name="Min B."/>
            <person name="Park H."/>
            <person name="Kim J.-G."/>
            <person name="Cho H."/>
            <person name="Oh Y.-L."/>
            <person name="Kong W.-S."/>
            <person name="Choi I.-G."/>
        </authorList>
    </citation>
    <scope>NUCLEOTIDE SEQUENCE [LARGE SCALE GENOMIC DNA]</scope>
    <source>
        <strain evidence="5 6">9006-11</strain>
    </source>
</reference>
<dbReference type="AlphaFoldDB" id="A0A1C7M6F7"/>
<dbReference type="SMART" id="SM00466">
    <property type="entry name" value="SRA"/>
    <property type="match status" value="1"/>
</dbReference>
<evidence type="ECO:0000256" key="1">
    <source>
        <dbReference type="ARBA" id="ARBA00023242"/>
    </source>
</evidence>
<feature type="domain" description="YDG" evidence="4">
    <location>
        <begin position="35"/>
        <end position="180"/>
    </location>
</feature>
<evidence type="ECO:0000313" key="5">
    <source>
        <dbReference type="EMBL" id="OBZ72511.1"/>
    </source>
</evidence>
<dbReference type="InterPro" id="IPR003105">
    <property type="entry name" value="SRA_YDG"/>
</dbReference>
<proteinExistence type="predicted"/>
<gene>
    <name evidence="5" type="primary">Uhrf1</name>
    <name evidence="5" type="ORF">A0H81_07388</name>
</gene>
<evidence type="ECO:0000256" key="3">
    <source>
        <dbReference type="SAM" id="MobiDB-lite"/>
    </source>
</evidence>
<dbReference type="Pfam" id="PF02182">
    <property type="entry name" value="SAD_SRA"/>
    <property type="match status" value="1"/>
</dbReference>
<feature type="compositionally biased region" description="Acidic residues" evidence="3">
    <location>
        <begin position="240"/>
        <end position="252"/>
    </location>
</feature>
<dbReference type="InterPro" id="IPR045134">
    <property type="entry name" value="UHRF1/2-like"/>
</dbReference>
<protein>
    <submittedName>
        <fullName evidence="5">E3 ubiquitin-protein ligase UHRF1</fullName>
    </submittedName>
</protein>
<accession>A0A1C7M6F7</accession>
<evidence type="ECO:0000256" key="2">
    <source>
        <dbReference type="PROSITE-ProRule" id="PRU00358"/>
    </source>
</evidence>
<feature type="region of interest" description="Disordered" evidence="3">
    <location>
        <begin position="272"/>
        <end position="291"/>
    </location>
</feature>
<dbReference type="GO" id="GO:0044027">
    <property type="term" value="P:negative regulation of gene expression via chromosomal CpG island methylation"/>
    <property type="evidence" value="ECO:0007669"/>
    <property type="project" value="TreeGrafter"/>
</dbReference>
<dbReference type="SUPFAM" id="SSF88697">
    <property type="entry name" value="PUA domain-like"/>
    <property type="match status" value="1"/>
</dbReference>
<dbReference type="GO" id="GO:0061630">
    <property type="term" value="F:ubiquitin protein ligase activity"/>
    <property type="evidence" value="ECO:0007669"/>
    <property type="project" value="TreeGrafter"/>
</dbReference>
<dbReference type="EMBL" id="LUGG01000009">
    <property type="protein sequence ID" value="OBZ72511.1"/>
    <property type="molecule type" value="Genomic_DNA"/>
</dbReference>
<evidence type="ECO:0000259" key="4">
    <source>
        <dbReference type="PROSITE" id="PS51015"/>
    </source>
</evidence>
<dbReference type="PROSITE" id="PS51015">
    <property type="entry name" value="YDG"/>
    <property type="match status" value="1"/>
</dbReference>
<dbReference type="OrthoDB" id="2270193at2759"/>
<dbReference type="GO" id="GO:0016567">
    <property type="term" value="P:protein ubiquitination"/>
    <property type="evidence" value="ECO:0007669"/>
    <property type="project" value="TreeGrafter"/>
</dbReference>
<dbReference type="Proteomes" id="UP000092993">
    <property type="component" value="Unassembled WGS sequence"/>
</dbReference>
<dbReference type="STRING" id="5627.A0A1C7M6F7"/>
<feature type="compositionally biased region" description="Basic residues" evidence="3">
    <location>
        <begin position="199"/>
        <end position="221"/>
    </location>
</feature>
<dbReference type="GO" id="GO:0005634">
    <property type="term" value="C:nucleus"/>
    <property type="evidence" value="ECO:0007669"/>
    <property type="project" value="UniProtKB-SubCell"/>
</dbReference>
<evidence type="ECO:0000313" key="6">
    <source>
        <dbReference type="Proteomes" id="UP000092993"/>
    </source>
</evidence>
<keyword evidence="6" id="KW-1185">Reference proteome</keyword>
<name>A0A1C7M6F7_GRIFR</name>
<organism evidence="5 6">
    <name type="scientific">Grifola frondosa</name>
    <name type="common">Maitake</name>
    <name type="synonym">Polyporus frondosus</name>
    <dbReference type="NCBI Taxonomy" id="5627"/>
    <lineage>
        <taxon>Eukaryota</taxon>
        <taxon>Fungi</taxon>
        <taxon>Dikarya</taxon>
        <taxon>Basidiomycota</taxon>
        <taxon>Agaricomycotina</taxon>
        <taxon>Agaricomycetes</taxon>
        <taxon>Polyporales</taxon>
        <taxon>Grifolaceae</taxon>
        <taxon>Grifola</taxon>
    </lineage>
</organism>
<dbReference type="PANTHER" id="PTHR14140:SF27">
    <property type="entry name" value="OS04G0289800 PROTEIN"/>
    <property type="match status" value="1"/>
</dbReference>
<dbReference type="InterPro" id="IPR036987">
    <property type="entry name" value="SRA-YDG_sf"/>
</dbReference>
<comment type="caution">
    <text evidence="5">The sequence shown here is derived from an EMBL/GenBank/DDBJ whole genome shotgun (WGS) entry which is preliminary data.</text>
</comment>
<dbReference type="InterPro" id="IPR015947">
    <property type="entry name" value="PUA-like_sf"/>
</dbReference>
<comment type="subcellular location">
    <subcellularLocation>
        <location evidence="2">Nucleus</location>
    </subcellularLocation>
</comment>
<keyword evidence="1 2" id="KW-0539">Nucleus</keyword>
<sequence length="366" mass="40373">MGFSSKPTIQRTEDAYVSHLEPVSILTVAISAVFGHIPGVPVGETFENRLFLHHSAVHSGIMQGIYGSKNEGAYSVVLSGGYADDEDKGYRFSYTGCGGHDKSTRMGPQIADQSFGNPRNKALLVSSTTGRPVRVVRGYSSHSDFAPAYGYRYDGLYRVVKAELVTGKSGFKVCKFEFVRDEGQPQIPRREGTLNLKLPKAKPKFDKHRQPPKSKPLARPKSRLIYRPKFSLIRGPKESDYEDSSDDAEDNNTESGKRRKLMHELFSDSDDEFDQWLQTPGAGPSSSRRSIGMQTEPTSYIEEVHVGHEAYSSPTVDVSTVSSSAFQPLVELHEANKAGGKLPRSVRHRELATALPAVKVESGHKV</sequence>
<dbReference type="Gene3D" id="2.30.280.10">
    <property type="entry name" value="SRA-YDG"/>
    <property type="match status" value="1"/>
</dbReference>